<dbReference type="HOGENOM" id="CLU_037266_4_0_1"/>
<dbReference type="InterPro" id="IPR051274">
    <property type="entry name" value="3-5_Exoribonuclease"/>
</dbReference>
<dbReference type="Proteomes" id="UP000015104">
    <property type="component" value="Unassembled WGS sequence"/>
</dbReference>
<gene>
    <name evidence="5" type="primary">107362561</name>
</gene>
<feature type="domain" description="Exonuclease" evidence="4">
    <location>
        <begin position="19"/>
        <end position="208"/>
    </location>
</feature>
<reference evidence="6" key="1">
    <citation type="submission" date="2011-08" db="EMBL/GenBank/DDBJ databases">
        <authorList>
            <person name="Rombauts S."/>
        </authorList>
    </citation>
    <scope>NUCLEOTIDE SEQUENCE</scope>
    <source>
        <strain evidence="6">London</strain>
    </source>
</reference>
<proteinExistence type="predicted"/>
<keyword evidence="1" id="KW-0540">Nuclease</keyword>
<dbReference type="Pfam" id="PF00929">
    <property type="entry name" value="RNase_T"/>
    <property type="match status" value="1"/>
</dbReference>
<dbReference type="GO" id="GO:0003676">
    <property type="term" value="F:nucleic acid binding"/>
    <property type="evidence" value="ECO:0007669"/>
    <property type="project" value="InterPro"/>
</dbReference>
<dbReference type="SUPFAM" id="SSF53098">
    <property type="entry name" value="Ribonuclease H-like"/>
    <property type="match status" value="1"/>
</dbReference>
<evidence type="ECO:0000313" key="5">
    <source>
        <dbReference type="EnsemblMetazoa" id="tetur08g05740.1"/>
    </source>
</evidence>
<dbReference type="STRING" id="32264.T1KBY7"/>
<dbReference type="InterPro" id="IPR013520">
    <property type="entry name" value="Ribonucl_H"/>
</dbReference>
<dbReference type="OMA" id="CRIMEAL"/>
<organism evidence="5 6">
    <name type="scientific">Tetranychus urticae</name>
    <name type="common">Two-spotted spider mite</name>
    <dbReference type="NCBI Taxonomy" id="32264"/>
    <lineage>
        <taxon>Eukaryota</taxon>
        <taxon>Metazoa</taxon>
        <taxon>Ecdysozoa</taxon>
        <taxon>Arthropoda</taxon>
        <taxon>Chelicerata</taxon>
        <taxon>Arachnida</taxon>
        <taxon>Acari</taxon>
        <taxon>Acariformes</taxon>
        <taxon>Trombidiformes</taxon>
        <taxon>Prostigmata</taxon>
        <taxon>Eleutherengona</taxon>
        <taxon>Raphignathae</taxon>
        <taxon>Tetranychoidea</taxon>
        <taxon>Tetranychidae</taxon>
        <taxon>Tetranychus</taxon>
    </lineage>
</organism>
<dbReference type="OrthoDB" id="448399at2759"/>
<dbReference type="EMBL" id="CAEY01001956">
    <property type="status" value="NOT_ANNOTATED_CDS"/>
    <property type="molecule type" value="Genomic_DNA"/>
</dbReference>
<dbReference type="Gene3D" id="3.30.420.10">
    <property type="entry name" value="Ribonuclease H-like superfamily/Ribonuclease H"/>
    <property type="match status" value="1"/>
</dbReference>
<dbReference type="eggNOG" id="KOG0542">
    <property type="taxonomic scope" value="Eukaryota"/>
</dbReference>
<dbReference type="PANTHER" id="PTHR23044">
    <property type="entry name" value="3'-5' EXONUCLEASE ERI1-RELATED"/>
    <property type="match status" value="1"/>
</dbReference>
<dbReference type="InterPro" id="IPR036397">
    <property type="entry name" value="RNaseH_sf"/>
</dbReference>
<dbReference type="AlphaFoldDB" id="T1KBY7"/>
<dbReference type="EnsemblMetazoa" id="tetur08g05740.1">
    <property type="protein sequence ID" value="tetur08g05740.1"/>
    <property type="gene ID" value="tetur08g05740"/>
</dbReference>
<dbReference type="InterPro" id="IPR012337">
    <property type="entry name" value="RNaseH-like_sf"/>
</dbReference>
<name>T1KBY7_TETUR</name>
<evidence type="ECO:0000256" key="1">
    <source>
        <dbReference type="ARBA" id="ARBA00022722"/>
    </source>
</evidence>
<dbReference type="SMART" id="SM00479">
    <property type="entry name" value="EXOIII"/>
    <property type="match status" value="1"/>
</dbReference>
<dbReference type="CDD" id="cd06133">
    <property type="entry name" value="ERI-1_3'hExo_like"/>
    <property type="match status" value="1"/>
</dbReference>
<keyword evidence="2" id="KW-0378">Hydrolase</keyword>
<dbReference type="GO" id="GO:0000175">
    <property type="term" value="F:3'-5'-RNA exonuclease activity"/>
    <property type="evidence" value="ECO:0007669"/>
    <property type="project" value="InterPro"/>
</dbReference>
<dbReference type="InterPro" id="IPR047201">
    <property type="entry name" value="ERI-1_3'hExo-like"/>
</dbReference>
<evidence type="ECO:0000256" key="3">
    <source>
        <dbReference type="ARBA" id="ARBA00022839"/>
    </source>
</evidence>
<protein>
    <recommendedName>
        <fullName evidence="4">Exonuclease domain-containing protein</fullName>
    </recommendedName>
</protein>
<accession>T1KBY7</accession>
<evidence type="ECO:0000259" key="4">
    <source>
        <dbReference type="SMART" id="SM00479"/>
    </source>
</evidence>
<keyword evidence="3" id="KW-0269">Exonuclease</keyword>
<evidence type="ECO:0000256" key="2">
    <source>
        <dbReference type="ARBA" id="ARBA00022801"/>
    </source>
</evidence>
<keyword evidence="6" id="KW-1185">Reference proteome</keyword>
<sequence length="243" mass="28140">MYQFRNPYINYDYQTDCDIICVIDFEATCDNYGGRRPPNDAIMEIIEFPAFMVDTRTRSVISTFHEYVRPIINPKLSNFCTQLTGISQHMVDQADPFPKVLERFEKNIASLLIEKNYRTFAIATDGPWDIAHFLARQCQIHGLEFPIYAKRWINLKRVYSDCYQAHPICLDNMLTTLGIRFEGKRHSGYYDALHITKLLLKMLNDGAILTVNETLSWDSVSRKCWGNMDCGYIPYSSVSAICL</sequence>
<dbReference type="PANTHER" id="PTHR23044:SF61">
    <property type="entry name" value="3'-5' EXORIBONUCLEASE 1-RELATED"/>
    <property type="match status" value="1"/>
</dbReference>
<evidence type="ECO:0000313" key="6">
    <source>
        <dbReference type="Proteomes" id="UP000015104"/>
    </source>
</evidence>
<reference evidence="5" key="2">
    <citation type="submission" date="2015-06" db="UniProtKB">
        <authorList>
            <consortium name="EnsemblMetazoa"/>
        </authorList>
    </citation>
    <scope>IDENTIFICATION</scope>
</reference>